<protein>
    <recommendedName>
        <fullName evidence="2">Glycosyltransferase subfamily 4-like N-terminal domain-containing protein</fullName>
    </recommendedName>
</protein>
<dbReference type="EMBL" id="LAZR01000386">
    <property type="protein sequence ID" value="KKN71304.1"/>
    <property type="molecule type" value="Genomic_DNA"/>
</dbReference>
<reference evidence="1" key="1">
    <citation type="journal article" date="2015" name="Nature">
        <title>Complex archaea that bridge the gap between prokaryotes and eukaryotes.</title>
        <authorList>
            <person name="Spang A."/>
            <person name="Saw J.H."/>
            <person name="Jorgensen S.L."/>
            <person name="Zaremba-Niedzwiedzka K."/>
            <person name="Martijn J."/>
            <person name="Lind A.E."/>
            <person name="van Eijk R."/>
            <person name="Schleper C."/>
            <person name="Guy L."/>
            <person name="Ettema T.J."/>
        </authorList>
    </citation>
    <scope>NUCLEOTIDE SEQUENCE</scope>
</reference>
<accession>A0A0F9SWQ5</accession>
<dbReference type="Gene3D" id="3.40.50.2000">
    <property type="entry name" value="Glycogen Phosphorylase B"/>
    <property type="match status" value="1"/>
</dbReference>
<sequence>MDILVISYNIPGYAPNLLIKWLKPQIGYRTGAIRLPSRIDKNFAPILGHLLNFLSLVKRWGRYDLVVTPDPLTTLAVHYSKVKTKRLCYWRLDYHPKKFGHFNFVYQWIETKALKVADEVWSMADPTDTRVQRQLMYKVNLERHSKVKHVPYMLSKLPPVHPIEERLKRVLWMGPDKSRAREVFKSIAPDLAKLGFMITIVDYSVEDLRVNTQALDQILATSKVGVALYDPNNREGKYYSDPARIRHYLANGIPVVVTRVPPVWKDIVAYGAGVAIELDKVELLGAIKHCLNNFETMSKQALLLAKMNVMTEERFGLV</sequence>
<name>A0A0F9SWQ5_9ZZZZ</name>
<comment type="caution">
    <text evidence="1">The sequence shown here is derived from an EMBL/GenBank/DDBJ whole genome shotgun (WGS) entry which is preliminary data.</text>
</comment>
<evidence type="ECO:0008006" key="2">
    <source>
        <dbReference type="Google" id="ProtNLM"/>
    </source>
</evidence>
<dbReference type="AlphaFoldDB" id="A0A0F9SWQ5"/>
<organism evidence="1">
    <name type="scientific">marine sediment metagenome</name>
    <dbReference type="NCBI Taxonomy" id="412755"/>
    <lineage>
        <taxon>unclassified sequences</taxon>
        <taxon>metagenomes</taxon>
        <taxon>ecological metagenomes</taxon>
    </lineage>
</organism>
<gene>
    <name evidence="1" type="ORF">LCGC14_0422140</name>
</gene>
<proteinExistence type="predicted"/>
<evidence type="ECO:0000313" key="1">
    <source>
        <dbReference type="EMBL" id="KKN71304.1"/>
    </source>
</evidence>